<sequence length="101" mass="11610">MLPSKGSVIQDDETSVCVWVHKTESQKDNPVLSYKRQDDSQAIIDKKDFNLVLIPNFQKCLMYRLQTDRICIDSTHEISSYDFELVTVIVIGTHTVQQAIH</sequence>
<evidence type="ECO:0000313" key="2">
    <source>
        <dbReference type="Proteomes" id="UP000499080"/>
    </source>
</evidence>
<dbReference type="EMBL" id="BGPR01017837">
    <property type="protein sequence ID" value="GBN77417.1"/>
    <property type="molecule type" value="Genomic_DNA"/>
</dbReference>
<comment type="caution">
    <text evidence="1">The sequence shown here is derived from an EMBL/GenBank/DDBJ whole genome shotgun (WGS) entry which is preliminary data.</text>
</comment>
<reference evidence="1 2" key="1">
    <citation type="journal article" date="2019" name="Sci. Rep.">
        <title>Orb-weaving spider Araneus ventricosus genome elucidates the spidroin gene catalogue.</title>
        <authorList>
            <person name="Kono N."/>
            <person name="Nakamura H."/>
            <person name="Ohtoshi R."/>
            <person name="Moran D.A.P."/>
            <person name="Shinohara A."/>
            <person name="Yoshida Y."/>
            <person name="Fujiwara M."/>
            <person name="Mori M."/>
            <person name="Tomita M."/>
            <person name="Arakawa K."/>
        </authorList>
    </citation>
    <scope>NUCLEOTIDE SEQUENCE [LARGE SCALE GENOMIC DNA]</scope>
</reference>
<dbReference type="OrthoDB" id="6425214at2759"/>
<evidence type="ECO:0000313" key="1">
    <source>
        <dbReference type="EMBL" id="GBN77417.1"/>
    </source>
</evidence>
<dbReference type="AlphaFoldDB" id="A0A4Y2RNN6"/>
<accession>A0A4Y2RNN6</accession>
<protein>
    <submittedName>
        <fullName evidence="1">Uncharacterized protein</fullName>
    </submittedName>
</protein>
<organism evidence="1 2">
    <name type="scientific">Araneus ventricosus</name>
    <name type="common">Orbweaver spider</name>
    <name type="synonym">Epeira ventricosa</name>
    <dbReference type="NCBI Taxonomy" id="182803"/>
    <lineage>
        <taxon>Eukaryota</taxon>
        <taxon>Metazoa</taxon>
        <taxon>Ecdysozoa</taxon>
        <taxon>Arthropoda</taxon>
        <taxon>Chelicerata</taxon>
        <taxon>Arachnida</taxon>
        <taxon>Araneae</taxon>
        <taxon>Araneomorphae</taxon>
        <taxon>Entelegynae</taxon>
        <taxon>Araneoidea</taxon>
        <taxon>Araneidae</taxon>
        <taxon>Araneus</taxon>
    </lineage>
</organism>
<proteinExistence type="predicted"/>
<gene>
    <name evidence="1" type="ORF">AVEN_254184_1</name>
</gene>
<dbReference type="Proteomes" id="UP000499080">
    <property type="component" value="Unassembled WGS sequence"/>
</dbReference>
<keyword evidence="2" id="KW-1185">Reference proteome</keyword>
<name>A0A4Y2RNN6_ARAVE</name>